<protein>
    <submittedName>
        <fullName evidence="3">Chain length determinant protein tyrosine kinase EpsG</fullName>
    </submittedName>
</protein>
<evidence type="ECO:0000313" key="3">
    <source>
        <dbReference type="EMBL" id="TDN44165.1"/>
    </source>
</evidence>
<dbReference type="NCBIfam" id="TIGR01007">
    <property type="entry name" value="eps_fam"/>
    <property type="match status" value="1"/>
</dbReference>
<dbReference type="Proteomes" id="UP000295129">
    <property type="component" value="Unassembled WGS sequence"/>
</dbReference>
<keyword evidence="1" id="KW-0547">Nucleotide-binding</keyword>
<keyword evidence="2" id="KW-0067">ATP-binding</keyword>
<dbReference type="GO" id="GO:0005524">
    <property type="term" value="F:ATP binding"/>
    <property type="evidence" value="ECO:0007669"/>
    <property type="project" value="UniProtKB-KW"/>
</dbReference>
<gene>
    <name evidence="3" type="ORF">C7389_13518</name>
</gene>
<reference evidence="3 4" key="1">
    <citation type="submission" date="2019-03" db="EMBL/GenBank/DDBJ databases">
        <title>Genomic Encyclopedia of Type Strains, Phase IV (KMG-IV): sequencing the most valuable type-strain genomes for metagenomic binning, comparative biology and taxonomic classification.</title>
        <authorList>
            <person name="Goeker M."/>
        </authorList>
    </citation>
    <scope>NUCLEOTIDE SEQUENCE [LARGE SCALE GENOMIC DNA]</scope>
    <source>
        <strain evidence="3 4">DSM 12121</strain>
    </source>
</reference>
<keyword evidence="3" id="KW-0808">Transferase</keyword>
<dbReference type="CDD" id="cd05387">
    <property type="entry name" value="BY-kinase"/>
    <property type="match status" value="1"/>
</dbReference>
<accession>A0A4R6DHH7</accession>
<dbReference type="RefSeq" id="WP_133595086.1">
    <property type="nucleotide sequence ID" value="NZ_SNVV01000035.1"/>
</dbReference>
<dbReference type="GO" id="GO:0016301">
    <property type="term" value="F:kinase activity"/>
    <property type="evidence" value="ECO:0007669"/>
    <property type="project" value="UniProtKB-KW"/>
</dbReference>
<dbReference type="Pfam" id="PF10609">
    <property type="entry name" value="ParA"/>
    <property type="match status" value="1"/>
</dbReference>
<dbReference type="InterPro" id="IPR037257">
    <property type="entry name" value="T2SS_E_N_sf"/>
</dbReference>
<keyword evidence="4" id="KW-1185">Reference proteome</keyword>
<dbReference type="OrthoDB" id="9808257at2"/>
<keyword evidence="3" id="KW-0418">Kinase</keyword>
<dbReference type="SUPFAM" id="SSF52540">
    <property type="entry name" value="P-loop containing nucleoside triphosphate hydrolases"/>
    <property type="match status" value="1"/>
</dbReference>
<dbReference type="AlphaFoldDB" id="A0A4R6DHH7"/>
<comment type="caution">
    <text evidence="3">The sequence shown here is derived from an EMBL/GenBank/DDBJ whole genome shotgun (WGS) entry which is preliminary data.</text>
</comment>
<dbReference type="InterPro" id="IPR017479">
    <property type="entry name" value="Tyr_kinase_chain_length_EpsG"/>
</dbReference>
<dbReference type="PANTHER" id="PTHR32309:SF31">
    <property type="entry name" value="CAPSULAR EXOPOLYSACCHARIDE FAMILY"/>
    <property type="match status" value="1"/>
</dbReference>
<organism evidence="3 4">
    <name type="scientific">Azoarcus indigens</name>
    <dbReference type="NCBI Taxonomy" id="29545"/>
    <lineage>
        <taxon>Bacteria</taxon>
        <taxon>Pseudomonadati</taxon>
        <taxon>Pseudomonadota</taxon>
        <taxon>Betaproteobacteria</taxon>
        <taxon>Rhodocyclales</taxon>
        <taxon>Zoogloeaceae</taxon>
        <taxon>Azoarcus</taxon>
    </lineage>
</organism>
<dbReference type="EMBL" id="SNVV01000035">
    <property type="protein sequence ID" value="TDN44165.1"/>
    <property type="molecule type" value="Genomic_DNA"/>
</dbReference>
<dbReference type="SUPFAM" id="SSF160246">
    <property type="entry name" value="EspE N-terminal domain-like"/>
    <property type="match status" value="1"/>
</dbReference>
<dbReference type="InterPro" id="IPR005702">
    <property type="entry name" value="Wzc-like_C"/>
</dbReference>
<dbReference type="InterPro" id="IPR033756">
    <property type="entry name" value="YlxH/NBP35"/>
</dbReference>
<proteinExistence type="predicted"/>
<dbReference type="Gene3D" id="3.40.50.300">
    <property type="entry name" value="P-loop containing nucleotide triphosphate hydrolases"/>
    <property type="match status" value="1"/>
</dbReference>
<evidence type="ECO:0000313" key="4">
    <source>
        <dbReference type="Proteomes" id="UP000295129"/>
    </source>
</evidence>
<name>A0A4R6DHH7_9RHOO</name>
<evidence type="ECO:0000256" key="1">
    <source>
        <dbReference type="ARBA" id="ARBA00022741"/>
    </source>
</evidence>
<dbReference type="PANTHER" id="PTHR32309">
    <property type="entry name" value="TYROSINE-PROTEIN KINASE"/>
    <property type="match status" value="1"/>
</dbReference>
<dbReference type="InterPro" id="IPR050445">
    <property type="entry name" value="Bact_polysacc_biosynth/exp"/>
</dbReference>
<evidence type="ECO:0000256" key="2">
    <source>
        <dbReference type="ARBA" id="ARBA00022840"/>
    </source>
</evidence>
<dbReference type="NCBIfam" id="TIGR03029">
    <property type="entry name" value="EpsG"/>
    <property type="match status" value="1"/>
</dbReference>
<dbReference type="InterPro" id="IPR027417">
    <property type="entry name" value="P-loop_NTPase"/>
</dbReference>
<sequence length="289" mass="31456">MNAPATTPFRPPAERSIGSILIDAGRLNADQTERILRLQREKGLRFGEAAVVLGLANNNDIHYALARQFDYPYLQRGESKVSPQVVAAYDPFSPQVESLRALRSQLMLRWFDPVEGRRALAVVSPGSGEGRSWLAANLAVLFSQLGERTLLIDADLRKPALHTLFGLQERSGLSTLLAGRPAPEAVQRVPDLLSLSILQAGVVPPNPQELLARPVLGQLLQQYSSSFDVVIVDTPAGNRYADGAMVAVRTHGALMVARRDRSRMGEVKRYAERLSQSGAVVVGSVMNGN</sequence>